<dbReference type="InParanoid" id="E4WRB6"/>
<dbReference type="AlphaFoldDB" id="E4WRB6"/>
<dbReference type="Proteomes" id="UP000001307">
    <property type="component" value="Unassembled WGS sequence"/>
</dbReference>
<organism evidence="1">
    <name type="scientific">Oikopleura dioica</name>
    <name type="common">Tunicate</name>
    <dbReference type="NCBI Taxonomy" id="34765"/>
    <lineage>
        <taxon>Eukaryota</taxon>
        <taxon>Metazoa</taxon>
        <taxon>Chordata</taxon>
        <taxon>Tunicata</taxon>
        <taxon>Appendicularia</taxon>
        <taxon>Copelata</taxon>
        <taxon>Oikopleuridae</taxon>
        <taxon>Oikopleura</taxon>
    </lineage>
</organism>
<reference evidence="1" key="1">
    <citation type="journal article" date="2010" name="Science">
        <title>Plasticity of animal genome architecture unmasked by rapid evolution of a pelagic tunicate.</title>
        <authorList>
            <person name="Denoeud F."/>
            <person name="Henriet S."/>
            <person name="Mungpakdee S."/>
            <person name="Aury J.M."/>
            <person name="Da Silva C."/>
            <person name="Brinkmann H."/>
            <person name="Mikhaleva J."/>
            <person name="Olsen L.C."/>
            <person name="Jubin C."/>
            <person name="Canestro C."/>
            <person name="Bouquet J.M."/>
            <person name="Danks G."/>
            <person name="Poulain J."/>
            <person name="Campsteijn C."/>
            <person name="Adamski M."/>
            <person name="Cross I."/>
            <person name="Yadetie F."/>
            <person name="Muffato M."/>
            <person name="Louis A."/>
            <person name="Butcher S."/>
            <person name="Tsagkogeorga G."/>
            <person name="Konrad A."/>
            <person name="Singh S."/>
            <person name="Jensen M.F."/>
            <person name="Cong E.H."/>
            <person name="Eikeseth-Otteraa H."/>
            <person name="Noel B."/>
            <person name="Anthouard V."/>
            <person name="Porcel B.M."/>
            <person name="Kachouri-Lafond R."/>
            <person name="Nishino A."/>
            <person name="Ugolini M."/>
            <person name="Chourrout P."/>
            <person name="Nishida H."/>
            <person name="Aasland R."/>
            <person name="Huzurbazar S."/>
            <person name="Westhof E."/>
            <person name="Delsuc F."/>
            <person name="Lehrach H."/>
            <person name="Reinhardt R."/>
            <person name="Weissenbach J."/>
            <person name="Roy S.W."/>
            <person name="Artiguenave F."/>
            <person name="Postlethwait J.H."/>
            <person name="Manak J.R."/>
            <person name="Thompson E.M."/>
            <person name="Jaillon O."/>
            <person name="Du Pasquier L."/>
            <person name="Boudinot P."/>
            <person name="Liberles D.A."/>
            <person name="Volff J.N."/>
            <person name="Philippe H."/>
            <person name="Lenhard B."/>
            <person name="Roest Crollius H."/>
            <person name="Wincker P."/>
            <person name="Chourrout D."/>
        </authorList>
    </citation>
    <scope>NUCLEOTIDE SEQUENCE [LARGE SCALE GENOMIC DNA]</scope>
</reference>
<evidence type="ECO:0000313" key="2">
    <source>
        <dbReference type="Proteomes" id="UP000001307"/>
    </source>
</evidence>
<sequence>MMTPVEEEAGGNNYNFFPLNGSVITEDQFYKIARGLGLQKKSKCPSLGVIFSALMGVSVGILVAQSSQTIWPCLASFNEAPLGNATRSRRSITETADDDDDVCKDHVFTIPTCHPNSPEKYLQVMEFKVIWSDIEGTDTATAAASGSANQIATPRGWIFTKEPENEITTTDLDVYEGSFSGDFYDDEEIIEIDGYFFGERFYED</sequence>
<accession>E4WRB6</accession>
<proteinExistence type="predicted"/>
<name>E4WRB6_OIKDI</name>
<protein>
    <submittedName>
        <fullName evidence="1">Uncharacterized protein</fullName>
    </submittedName>
</protein>
<gene>
    <name evidence="1" type="ORF">GSOID_T00000287001</name>
</gene>
<keyword evidence="2" id="KW-1185">Reference proteome</keyword>
<evidence type="ECO:0000313" key="1">
    <source>
        <dbReference type="EMBL" id="CBY20297.1"/>
    </source>
</evidence>
<dbReference type="EMBL" id="FN653015">
    <property type="protein sequence ID" value="CBY20297.1"/>
    <property type="molecule type" value="Genomic_DNA"/>
</dbReference>